<keyword evidence="1" id="KW-0999">Mitochondrion inner membrane</keyword>
<feature type="compositionally biased region" description="Gly residues" evidence="2">
    <location>
        <begin position="92"/>
        <end position="108"/>
    </location>
</feature>
<accession>A0A3B0J754</accession>
<keyword evidence="1" id="KW-0811">Translocation</keyword>
<dbReference type="OrthoDB" id="7813104at2759"/>
<keyword evidence="1" id="KW-1015">Disulfide bond</keyword>
<name>A0A3B0J754_DROGU</name>
<dbReference type="SUPFAM" id="SSF144122">
    <property type="entry name" value="Tim10-like"/>
    <property type="match status" value="1"/>
</dbReference>
<dbReference type="InterPro" id="IPR004217">
    <property type="entry name" value="Tim10-like"/>
</dbReference>
<evidence type="ECO:0000259" key="3">
    <source>
        <dbReference type="Pfam" id="PF02953"/>
    </source>
</evidence>
<keyword evidence="1" id="KW-0472">Membrane</keyword>
<proteinExistence type="inferred from homology"/>
<organism evidence="4 5">
    <name type="scientific">Drosophila guanche</name>
    <name type="common">Fruit fly</name>
    <dbReference type="NCBI Taxonomy" id="7266"/>
    <lineage>
        <taxon>Eukaryota</taxon>
        <taxon>Metazoa</taxon>
        <taxon>Ecdysozoa</taxon>
        <taxon>Arthropoda</taxon>
        <taxon>Hexapoda</taxon>
        <taxon>Insecta</taxon>
        <taxon>Pterygota</taxon>
        <taxon>Neoptera</taxon>
        <taxon>Endopterygota</taxon>
        <taxon>Diptera</taxon>
        <taxon>Brachycera</taxon>
        <taxon>Muscomorpha</taxon>
        <taxon>Ephydroidea</taxon>
        <taxon>Drosophilidae</taxon>
        <taxon>Drosophila</taxon>
        <taxon>Sophophora</taxon>
    </lineage>
</organism>
<comment type="domain">
    <text evidence="1">The twin CX3C motif contains 4 conserved Cys residues that form 2 disulfide bonds in the mitochondrial intermembrane space.</text>
</comment>
<dbReference type="GO" id="GO:0005743">
    <property type="term" value="C:mitochondrial inner membrane"/>
    <property type="evidence" value="ECO:0007669"/>
    <property type="project" value="UniProtKB-SubCell"/>
</dbReference>
<comment type="similarity">
    <text evidence="1">Belongs to the small Tim family.</text>
</comment>
<evidence type="ECO:0000256" key="2">
    <source>
        <dbReference type="SAM" id="MobiDB-lite"/>
    </source>
</evidence>
<keyword evidence="1" id="KW-0143">Chaperone</keyword>
<evidence type="ECO:0000256" key="1">
    <source>
        <dbReference type="RuleBase" id="RU367043"/>
    </source>
</evidence>
<dbReference type="OMA" id="QKMTRRC"/>
<comment type="function">
    <text evidence="1">Mitochondrial intermembrane chaperone that participates in the import and insertion of some multi-pass transmembrane proteins into the mitochondrial inner membrane. Also required for the transfer of beta-barrel precursors from the TOM complex to the sorting and assembly machinery (SAM complex) of the outer membrane. Acts as a chaperone-like protein that protects the hydrophobic precursors from aggregation and guide them through the mitochondrial intermembrane space.</text>
</comment>
<dbReference type="InterPro" id="IPR035427">
    <property type="entry name" value="Tim10-like_dom_sf"/>
</dbReference>
<feature type="compositionally biased region" description="Low complexity" evidence="2">
    <location>
        <begin position="78"/>
        <end position="91"/>
    </location>
</feature>
<keyword evidence="1" id="KW-0813">Transport</keyword>
<evidence type="ECO:0000313" key="5">
    <source>
        <dbReference type="Proteomes" id="UP000268350"/>
    </source>
</evidence>
<keyword evidence="1" id="KW-0653">Protein transport</keyword>
<reference evidence="5" key="1">
    <citation type="submission" date="2018-01" db="EMBL/GenBank/DDBJ databases">
        <authorList>
            <person name="Alioto T."/>
            <person name="Alioto T."/>
        </authorList>
    </citation>
    <scope>NUCLEOTIDE SEQUENCE [LARGE SCALE GENOMIC DNA]</scope>
</reference>
<gene>
    <name evidence="4" type="ORF">DGUA_6G010452</name>
</gene>
<comment type="subunit">
    <text evidence="1">Heterohexamer.</text>
</comment>
<dbReference type="Proteomes" id="UP000268350">
    <property type="component" value="Unassembled WGS sequence"/>
</dbReference>
<dbReference type="AlphaFoldDB" id="A0A3B0J754"/>
<protein>
    <recommendedName>
        <fullName evidence="1">Mitochondrial import inner membrane translocase subunit</fullName>
    </recommendedName>
</protein>
<dbReference type="STRING" id="7266.A0A3B0J754"/>
<keyword evidence="5" id="KW-1185">Reference proteome</keyword>
<feature type="region of interest" description="Disordered" evidence="2">
    <location>
        <begin position="78"/>
        <end position="122"/>
    </location>
</feature>
<dbReference type="GO" id="GO:0015031">
    <property type="term" value="P:protein transport"/>
    <property type="evidence" value="ECO:0007669"/>
    <property type="project" value="UniProtKB-KW"/>
</dbReference>
<feature type="domain" description="Tim10-like" evidence="3">
    <location>
        <begin position="16"/>
        <end position="75"/>
    </location>
</feature>
<dbReference type="Gene3D" id="1.10.287.810">
    <property type="entry name" value="Mitochondrial import inner membrane translocase subunit tim13 like domains"/>
    <property type="match status" value="1"/>
</dbReference>
<sequence length="122" mass="13565">MEPKRKQPDPTSQMKRVRQQIQLANVQELIQKMTQRCFRTCIVRPGPNLSASERTCLTNCADLFMLAVKRVSQQYFRRMQRQQQQRRLASGSGTGTGTGTASGTGTGKGASAASPFSDNKRE</sequence>
<comment type="subcellular location">
    <subcellularLocation>
        <location evidence="1">Mitochondrion inner membrane</location>
        <topology evidence="1">Peripheral membrane protein</topology>
        <orientation evidence="1">Intermembrane side</orientation>
    </subcellularLocation>
</comment>
<evidence type="ECO:0000313" key="4">
    <source>
        <dbReference type="EMBL" id="SPP77897.1"/>
    </source>
</evidence>
<dbReference type="EMBL" id="OUUW01000003">
    <property type="protein sequence ID" value="SPP77897.1"/>
    <property type="molecule type" value="Genomic_DNA"/>
</dbReference>
<dbReference type="Pfam" id="PF02953">
    <property type="entry name" value="zf-Tim10_DDP"/>
    <property type="match status" value="1"/>
</dbReference>
<keyword evidence="1" id="KW-0496">Mitochondrion</keyword>